<dbReference type="InterPro" id="IPR001881">
    <property type="entry name" value="EGF-like_Ca-bd_dom"/>
</dbReference>
<dbReference type="SUPFAM" id="SSF57184">
    <property type="entry name" value="Growth factor receptor domain"/>
    <property type="match status" value="1"/>
</dbReference>
<sequence>ANQHWLSNDFSQANYCQNGTYFRNLYACQPNTHCGVADGDVKCLCDSGFEFNSVTEACDDIDECLDPNSCSTGKGNGQCINTPWSYYCQCNHYYTGHDCETFAPSRH</sequence>
<keyword evidence="7" id="KW-1185">Reference proteome</keyword>
<feature type="domain" description="EGF-like" evidence="5">
    <location>
        <begin position="60"/>
        <end position="100"/>
    </location>
</feature>
<reference evidence="6" key="1">
    <citation type="submission" date="2023-10" db="EMBL/GenBank/DDBJ databases">
        <title>Genome assembly of Pristionchus species.</title>
        <authorList>
            <person name="Yoshida K."/>
            <person name="Sommer R.J."/>
        </authorList>
    </citation>
    <scope>NUCLEOTIDE SEQUENCE</scope>
    <source>
        <strain evidence="6">RS0144</strain>
    </source>
</reference>
<feature type="disulfide bond" evidence="4">
    <location>
        <begin position="90"/>
        <end position="99"/>
    </location>
</feature>
<dbReference type="GO" id="GO:0005509">
    <property type="term" value="F:calcium ion binding"/>
    <property type="evidence" value="ECO:0007669"/>
    <property type="project" value="InterPro"/>
</dbReference>
<evidence type="ECO:0000313" key="6">
    <source>
        <dbReference type="EMBL" id="GMT03531.1"/>
    </source>
</evidence>
<dbReference type="Gene3D" id="2.10.25.10">
    <property type="entry name" value="Laminin"/>
    <property type="match status" value="2"/>
</dbReference>
<dbReference type="InterPro" id="IPR000742">
    <property type="entry name" value="EGF"/>
</dbReference>
<dbReference type="SMART" id="SM00179">
    <property type="entry name" value="EGF_CA"/>
    <property type="match status" value="1"/>
</dbReference>
<protein>
    <recommendedName>
        <fullName evidence="5">EGF-like domain-containing protein</fullName>
    </recommendedName>
</protein>
<comment type="caution">
    <text evidence="6">The sequence shown here is derived from an EMBL/GenBank/DDBJ whole genome shotgun (WGS) entry which is preliminary data.</text>
</comment>
<gene>
    <name evidence="6" type="ORF">PENTCL1PPCAC_25705</name>
</gene>
<comment type="caution">
    <text evidence="4">Lacks conserved residue(s) required for the propagation of feature annotation.</text>
</comment>
<evidence type="ECO:0000259" key="5">
    <source>
        <dbReference type="PROSITE" id="PS50026"/>
    </source>
</evidence>
<keyword evidence="3 4" id="KW-1015">Disulfide bond</keyword>
<evidence type="ECO:0000313" key="7">
    <source>
        <dbReference type="Proteomes" id="UP001432027"/>
    </source>
</evidence>
<evidence type="ECO:0000256" key="3">
    <source>
        <dbReference type="ARBA" id="ARBA00023157"/>
    </source>
</evidence>
<evidence type="ECO:0000256" key="2">
    <source>
        <dbReference type="ARBA" id="ARBA00022737"/>
    </source>
</evidence>
<organism evidence="6 7">
    <name type="scientific">Pristionchus entomophagus</name>
    <dbReference type="NCBI Taxonomy" id="358040"/>
    <lineage>
        <taxon>Eukaryota</taxon>
        <taxon>Metazoa</taxon>
        <taxon>Ecdysozoa</taxon>
        <taxon>Nematoda</taxon>
        <taxon>Chromadorea</taxon>
        <taxon>Rhabditida</taxon>
        <taxon>Rhabditina</taxon>
        <taxon>Diplogasteromorpha</taxon>
        <taxon>Diplogasteroidea</taxon>
        <taxon>Neodiplogasteridae</taxon>
        <taxon>Pristionchus</taxon>
    </lineage>
</organism>
<name>A0AAV5UAP0_9BILA</name>
<dbReference type="SMART" id="SM00181">
    <property type="entry name" value="EGF"/>
    <property type="match status" value="2"/>
</dbReference>
<dbReference type="PROSITE" id="PS50026">
    <property type="entry name" value="EGF_3"/>
    <property type="match status" value="1"/>
</dbReference>
<feature type="non-terminal residue" evidence="6">
    <location>
        <position position="107"/>
    </location>
</feature>
<evidence type="ECO:0000256" key="4">
    <source>
        <dbReference type="PROSITE-ProRule" id="PRU00076"/>
    </source>
</evidence>
<dbReference type="PROSITE" id="PS00022">
    <property type="entry name" value="EGF_1"/>
    <property type="match status" value="1"/>
</dbReference>
<dbReference type="InterPro" id="IPR009030">
    <property type="entry name" value="Growth_fac_rcpt_cys_sf"/>
</dbReference>
<dbReference type="EMBL" id="BTSX01000006">
    <property type="protein sequence ID" value="GMT03531.1"/>
    <property type="molecule type" value="Genomic_DNA"/>
</dbReference>
<dbReference type="InterPro" id="IPR049883">
    <property type="entry name" value="NOTCH1_EGF-like"/>
</dbReference>
<dbReference type="CDD" id="cd00054">
    <property type="entry name" value="EGF_CA"/>
    <property type="match status" value="1"/>
</dbReference>
<dbReference type="PROSITE" id="PS00010">
    <property type="entry name" value="ASX_HYDROXYL"/>
    <property type="match status" value="1"/>
</dbReference>
<keyword evidence="1 4" id="KW-0245">EGF-like domain</keyword>
<feature type="non-terminal residue" evidence="6">
    <location>
        <position position="1"/>
    </location>
</feature>
<dbReference type="InterPro" id="IPR000152">
    <property type="entry name" value="EGF-type_Asp/Asn_hydroxyl_site"/>
</dbReference>
<dbReference type="AlphaFoldDB" id="A0AAV5UAP0"/>
<accession>A0AAV5UAP0</accession>
<dbReference type="Proteomes" id="UP001432027">
    <property type="component" value="Unassembled WGS sequence"/>
</dbReference>
<keyword evidence="2" id="KW-0677">Repeat</keyword>
<evidence type="ECO:0000256" key="1">
    <source>
        <dbReference type="ARBA" id="ARBA00022536"/>
    </source>
</evidence>
<proteinExistence type="predicted"/>
<dbReference type="Pfam" id="PF07645">
    <property type="entry name" value="EGF_CA"/>
    <property type="match status" value="1"/>
</dbReference>